<keyword evidence="3" id="KW-0012">Acyltransferase</keyword>
<keyword evidence="2" id="KW-0472">Membrane</keyword>
<keyword evidence="2" id="KW-0812">Transmembrane</keyword>
<dbReference type="EC" id="2.3.3.13" evidence="3"/>
<evidence type="ECO:0000313" key="4">
    <source>
        <dbReference type="Proteomes" id="UP001304243"/>
    </source>
</evidence>
<feature type="compositionally biased region" description="Low complexity" evidence="1">
    <location>
        <begin position="77"/>
        <end position="86"/>
    </location>
</feature>
<feature type="transmembrane region" description="Helical" evidence="2">
    <location>
        <begin position="160"/>
        <end position="183"/>
    </location>
</feature>
<reference evidence="3 4" key="1">
    <citation type="submission" date="2022-11" db="EMBL/GenBank/DDBJ databases">
        <title>Mucor velutinosus strain NIH1002 WGS.</title>
        <authorList>
            <person name="Subramanian P."/>
            <person name="Mullikin J.C."/>
            <person name="Segre J.A."/>
            <person name="Zelazny A.M."/>
        </authorList>
    </citation>
    <scope>NUCLEOTIDE SEQUENCE [LARGE SCALE GENOMIC DNA]</scope>
    <source>
        <strain evidence="3 4">NIH1002</strain>
    </source>
</reference>
<comment type="caution">
    <text evidence="3">The sequence shown here is derived from an EMBL/GenBank/DDBJ whole genome shotgun (WGS) entry which is preliminary data.</text>
</comment>
<protein>
    <submittedName>
        <fullName evidence="3">2-isopropylmalate synthase (Alpha-isopropylmalate synthase) (Alpha-IPM synthetase)</fullName>
        <ecNumber evidence="3">2.3.3.13</ecNumber>
    </submittedName>
</protein>
<keyword evidence="2" id="KW-1133">Transmembrane helix</keyword>
<name>A0AAN7HK83_9FUNG</name>
<evidence type="ECO:0000256" key="2">
    <source>
        <dbReference type="SAM" id="Phobius"/>
    </source>
</evidence>
<gene>
    <name evidence="3" type="primary">LEU4</name>
    <name evidence="3" type="ORF">ATC70_004960</name>
</gene>
<keyword evidence="3" id="KW-0808">Transferase</keyword>
<feature type="region of interest" description="Disordered" evidence="1">
    <location>
        <begin position="75"/>
        <end position="95"/>
    </location>
</feature>
<dbReference type="AlphaFoldDB" id="A0AAN7HK83"/>
<organism evidence="3 4">
    <name type="scientific">Mucor velutinosus</name>
    <dbReference type="NCBI Taxonomy" id="708070"/>
    <lineage>
        <taxon>Eukaryota</taxon>
        <taxon>Fungi</taxon>
        <taxon>Fungi incertae sedis</taxon>
        <taxon>Mucoromycota</taxon>
        <taxon>Mucoromycotina</taxon>
        <taxon>Mucoromycetes</taxon>
        <taxon>Mucorales</taxon>
        <taxon>Mucorineae</taxon>
        <taxon>Mucoraceae</taxon>
        <taxon>Mucor</taxon>
    </lineage>
</organism>
<dbReference type="RefSeq" id="XP_064677195.1">
    <property type="nucleotide sequence ID" value="XM_064824259.1"/>
</dbReference>
<dbReference type="EMBL" id="JASEJX010000033">
    <property type="protein sequence ID" value="KAK4510529.1"/>
    <property type="molecule type" value="Genomic_DNA"/>
</dbReference>
<accession>A0AAN7HK83</accession>
<sequence>MDSKRQRRYTIARPESALKMLTENNDALQEEDQQFDRISDILSNLIQEANQAVSIPLTPPRLANTLFISSKKKSSKRPISYPSKRSLTPVPSLPSTVMTTKRHHVTQRNNTTPVLLESFKRLDSSMAILDSLSKDLIVPAANSVKKQRKKHHHLTFDTRLSTLILLPLFHVPHVLISMVFDTISSYDTLMPAASSATSSQSNSFSGMLIWAFIFAVTNVIMAENALPSAPMPTSAHQVIPGAYNVKRRRRSSSKRSDSPSTQFYLQRHDRSMCTLHGSSPTNSAILTGNKFRLSSTVHARRNSF</sequence>
<evidence type="ECO:0000256" key="1">
    <source>
        <dbReference type="SAM" id="MobiDB-lite"/>
    </source>
</evidence>
<keyword evidence="4" id="KW-1185">Reference proteome</keyword>
<dbReference type="GeneID" id="89948646"/>
<feature type="region of interest" description="Disordered" evidence="1">
    <location>
        <begin position="240"/>
        <end position="262"/>
    </location>
</feature>
<dbReference type="GO" id="GO:0003852">
    <property type="term" value="F:2-isopropylmalate synthase activity"/>
    <property type="evidence" value="ECO:0007669"/>
    <property type="project" value="UniProtKB-EC"/>
</dbReference>
<dbReference type="Proteomes" id="UP001304243">
    <property type="component" value="Unassembled WGS sequence"/>
</dbReference>
<evidence type="ECO:0000313" key="3">
    <source>
        <dbReference type="EMBL" id="KAK4510529.1"/>
    </source>
</evidence>
<feature type="transmembrane region" description="Helical" evidence="2">
    <location>
        <begin position="203"/>
        <end position="221"/>
    </location>
</feature>
<proteinExistence type="predicted"/>